<organism evidence="4 5">
    <name type="scientific">Propionispira arboris</name>
    <dbReference type="NCBI Taxonomy" id="84035"/>
    <lineage>
        <taxon>Bacteria</taxon>
        <taxon>Bacillati</taxon>
        <taxon>Bacillota</taxon>
        <taxon>Negativicutes</taxon>
        <taxon>Selenomonadales</taxon>
        <taxon>Selenomonadaceae</taxon>
        <taxon>Propionispira</taxon>
    </lineage>
</organism>
<protein>
    <submittedName>
        <fullName evidence="4">2,4-dienoyl-CoA reductase</fullName>
    </submittedName>
</protein>
<dbReference type="Gene3D" id="3.20.20.70">
    <property type="entry name" value="Aldolase class I"/>
    <property type="match status" value="1"/>
</dbReference>
<evidence type="ECO:0000313" key="4">
    <source>
        <dbReference type="EMBL" id="SEI80163.1"/>
    </source>
</evidence>
<evidence type="ECO:0000256" key="2">
    <source>
        <dbReference type="ARBA" id="ARBA00023002"/>
    </source>
</evidence>
<dbReference type="PANTHER" id="PTHR43656:SF2">
    <property type="entry name" value="BINDING OXIDOREDUCTASE, PUTATIVE (AFU_ORTHOLOGUE AFUA_2G08260)-RELATED"/>
    <property type="match status" value="1"/>
</dbReference>
<evidence type="ECO:0000313" key="5">
    <source>
        <dbReference type="Proteomes" id="UP000199662"/>
    </source>
</evidence>
<dbReference type="InterPro" id="IPR013785">
    <property type="entry name" value="Aldolase_TIM"/>
</dbReference>
<dbReference type="AlphaFoldDB" id="A0A1H6TJC2"/>
<reference evidence="4 5" key="1">
    <citation type="submission" date="2016-10" db="EMBL/GenBank/DDBJ databases">
        <authorList>
            <person name="de Groot N.N."/>
        </authorList>
    </citation>
    <scope>NUCLEOTIDE SEQUENCE [LARGE SCALE GENOMIC DNA]</scope>
    <source>
        <strain evidence="4 5">DSM 2179</strain>
    </source>
</reference>
<keyword evidence="1" id="KW-0285">Flavoprotein</keyword>
<keyword evidence="5" id="KW-1185">Reference proteome</keyword>
<dbReference type="EMBL" id="FNZK01000001">
    <property type="protein sequence ID" value="SEI80163.1"/>
    <property type="molecule type" value="Genomic_DNA"/>
</dbReference>
<dbReference type="GO" id="GO:0010181">
    <property type="term" value="F:FMN binding"/>
    <property type="evidence" value="ECO:0007669"/>
    <property type="project" value="InterPro"/>
</dbReference>
<dbReference type="InterPro" id="IPR051799">
    <property type="entry name" value="NADH_flavin_oxidoreductase"/>
</dbReference>
<keyword evidence="2" id="KW-0560">Oxidoreductase</keyword>
<dbReference type="GO" id="GO:0016491">
    <property type="term" value="F:oxidoreductase activity"/>
    <property type="evidence" value="ECO:0007669"/>
    <property type="project" value="UniProtKB-KW"/>
</dbReference>
<dbReference type="Proteomes" id="UP000199662">
    <property type="component" value="Unassembled WGS sequence"/>
</dbReference>
<dbReference type="Pfam" id="PF00724">
    <property type="entry name" value="Oxidored_FMN"/>
    <property type="match status" value="1"/>
</dbReference>
<feature type="domain" description="NADH:flavin oxidoreductase/NADH oxidase N-terminal" evidence="3">
    <location>
        <begin position="8"/>
        <end position="317"/>
    </location>
</feature>
<name>A0A1H6TJC2_9FIRM</name>
<dbReference type="InterPro" id="IPR001155">
    <property type="entry name" value="OxRdtase_FMN_N"/>
</dbReference>
<dbReference type="STRING" id="84035.SAMN05660742_10191"/>
<accession>A0A1H6TJC2</accession>
<dbReference type="RefSeq" id="WP_091828329.1">
    <property type="nucleotide sequence ID" value="NZ_FNZK01000001.1"/>
</dbReference>
<gene>
    <name evidence="4" type="ORF">SAMN05660742_10191</name>
</gene>
<dbReference type="SUPFAM" id="SSF51395">
    <property type="entry name" value="FMN-linked oxidoreductases"/>
    <property type="match status" value="1"/>
</dbReference>
<proteinExistence type="predicted"/>
<evidence type="ECO:0000259" key="3">
    <source>
        <dbReference type="Pfam" id="PF00724"/>
    </source>
</evidence>
<evidence type="ECO:0000256" key="1">
    <source>
        <dbReference type="ARBA" id="ARBA00022630"/>
    </source>
</evidence>
<sequence>MRKIEEKIKLQHLTVKNRLIRSAVHSFLGNSDGTMTDAEYDMYETLAKNNVGLIITGHCSVSPQGQANEEQINIYDDRFIAQFTKARDMVHAYGAKFVVQINHAGPRAVNNDDLIDVVERDLKKDRHARALTIEEIKGIEEQFIAAAVRLQKAGVDGVQIHAAHSYLLSRFLDETFNQRVDQYGGSIENRFRICREIIQGIQKQCGQSFPVLIKINNDSKTNDEQYGQDMLYVLNECKALQVELVEFSGVDFISLPRTASLYYLDRIAKLKNSVDIPIALVGGVQSLNDMDKVLAAGIDMVSLGRPLICEPDLFLNLLAGQEKAKCLSCNRCFAIPHIKPGIRCVLHRKLKKTN</sequence>
<dbReference type="PANTHER" id="PTHR43656">
    <property type="entry name" value="BINDING OXIDOREDUCTASE, PUTATIVE (AFU_ORTHOLOGUE AFUA_2G08260)-RELATED"/>
    <property type="match status" value="1"/>
</dbReference>
<dbReference type="CDD" id="cd02803">
    <property type="entry name" value="OYE_like_FMN_family"/>
    <property type="match status" value="1"/>
</dbReference>